<evidence type="ECO:0000256" key="8">
    <source>
        <dbReference type="SAM" id="Phobius"/>
    </source>
</evidence>
<feature type="disulfide bond" evidence="7">
    <location>
        <begin position="882"/>
        <end position="897"/>
    </location>
</feature>
<accession>A0A2U4B6T4</accession>
<feature type="domain" description="MAM" evidence="10">
    <location>
        <begin position="690"/>
        <end position="863"/>
    </location>
</feature>
<feature type="disulfide bond" evidence="7">
    <location>
        <begin position="1521"/>
        <end position="1533"/>
    </location>
</feature>
<feature type="disulfide bond" evidence="7">
    <location>
        <begin position="1302"/>
        <end position="1314"/>
    </location>
</feature>
<name>A0A2U4B6T4_TURTR</name>
<dbReference type="InterPro" id="IPR036055">
    <property type="entry name" value="LDL_receptor-like_sf"/>
</dbReference>
<dbReference type="Proteomes" id="UP000245320">
    <property type="component" value="Chromosome 2"/>
</dbReference>
<organism evidence="11 12">
    <name type="scientific">Tursiops truncatus</name>
    <name type="common">Atlantic bottle-nosed dolphin</name>
    <name type="synonym">Delphinus truncatus</name>
    <dbReference type="NCBI Taxonomy" id="9739"/>
    <lineage>
        <taxon>Eukaryota</taxon>
        <taxon>Metazoa</taxon>
        <taxon>Chordata</taxon>
        <taxon>Craniata</taxon>
        <taxon>Vertebrata</taxon>
        <taxon>Euteleostomi</taxon>
        <taxon>Mammalia</taxon>
        <taxon>Eutheria</taxon>
        <taxon>Laurasiatheria</taxon>
        <taxon>Artiodactyla</taxon>
        <taxon>Whippomorpha</taxon>
        <taxon>Cetacea</taxon>
        <taxon>Odontoceti</taxon>
        <taxon>Delphinidae</taxon>
        <taxon>Tursiops</taxon>
    </lineage>
</organism>
<feature type="disulfide bond" evidence="7">
    <location>
        <begin position="1961"/>
        <end position="1976"/>
    </location>
</feature>
<keyword evidence="4 6" id="KW-1015">Disulfide bond</keyword>
<dbReference type="PROSITE" id="PS50060">
    <property type="entry name" value="MAM_2"/>
    <property type="match status" value="9"/>
</dbReference>
<dbReference type="Gene3D" id="2.60.120.200">
    <property type="match status" value="9"/>
</dbReference>
<dbReference type="PROSITE" id="PS00022">
    <property type="entry name" value="EGF_1"/>
    <property type="match status" value="1"/>
</dbReference>
<feature type="transmembrane region" description="Helical" evidence="8">
    <location>
        <begin position="2112"/>
        <end position="2136"/>
    </location>
</feature>
<sequence length="2194" mass="244642">MVVVLVGKAYSTVWSGAMFMIIFIFQFGEIITLEVRPVLLCLARMLAFLKNEAFGILWISCVFTSVLVQQGMEAFQCDNGVSLPPDNVCDFTDQCGDMSDEQQCSNYERCDFEDGLCSMMQDQSLRLGWAKRSGITGPSPPFHDHNGDMSAHFLSLVSNVDSPSSNLRSRVFLSTDNQQGCQITFYYFSSQMNGKLTVGFQTTCGGPTRHLWQSTAGLHNQWERHVLKIQSPQRFQVVFEGQMISTHEQDEVIAIDDISFSSGCLPANDEILPCQETSNTKMEQCHPDASLCRFDSTDEGLRLCQACGFDFDMCDWVSETSAGQTSWMRTKAREISVLESPPQQHQSSDDEGYYIWVGAKHASTLNHLGSRAYLNSSVCHCLGKSCHLQFYYSMENSVLRVGLYNKKEEEIFWTYSISTHRKWVKADVLIPEGLKTFQIIFEGTILSQKGFIGLDELWVYACAQAPSRQLCSADEYTCASGQCIAQELVCDSQQDCSDESDEDPATCSNHVRCGFESGFCGWEPFLTEEDSHWEFVKRLTSVDHHLPDAENTTNTNHGSFIYLGAHRSPAVAKLGSPVLTKSLNASTPCQVQFWYRLSQHSHLSVFTRTSLDGDLQKQGDLIRVSKSQWRQAKIDLFAKAGESTLPFQLILEATVLSSHATVALDDISVSQECEISYKTLPSTSVQSKVSECDFEANSCGWFEAASEDDFDWTWSSRSNLSADFEQQAPPWDHTHNTSQGHFMFILKKSNSLSQIAKLQSPTFGQTGPGCTLSFWFYNYGLSVGAAELQLHMENSSDSTVLWRVLYNQGNQWSQATVQLGRLTQPFYLSLHKVSLGVYDGVSAIDDVRFENCILPLPSKSCKRPGRFWCLHTKACITKLQLCDLVDDCGDNTDEVNCVPELQCDFENGICNWEQDTEDDFDWTWNQGPTSTLNTGPMKDNTLGTAKGHYLYIESSEPQVFQHRAALLSPILNATDVVGCTFRFYYHMFGKHIYKLAIYQRIWNNTRGQLLWEIFGNQGNIWIRKHLNIFSRRPFQISVEASVGDGFTGDIAIDDLSFMDCTLYPGNLPVNLPTPPETLVPVNLPPHNCTDNEFVCSSDGQCVENIQKCDFRYDCPDKSDESSCAMEVCSFEKGSLCRWYQPISEKLIQHSNTFRWGLGNGTSIHHGEENHRPSVDHTTNTADGWYLYADSSNGKFGDMADILTPVISRTGPKCTLVFWTHMNGATVGSLQVLSKIDNVTSKLWAQSGQQGAQWKKIEVFLGVHSHIQVVFRAKRGISYIGDVAVDDISFQDCAPLLSTDRTCTAQEFTCANKHCIARDKLCDFVNDCADNSDETPFICGTCSGCCDFEFDLCAWEQEQDDDFDWNLKASGIPASGTQPAADHTLRNSSGHYIFIKSLFPQQPMRAARISSPVISRRSKNCKIIFHYHMYGHGIGALTLIQVSVSNQTKVLLNLTVEQGNFWQREELSLSGDEDFQLKFEGRVGKGHHGDIALDDIVLTKNCLSFHHSMKEELKVPLPAGYCPYGYRECQNGKCYKPEQSCNFVDDCGDYTDENDCGSSCTFEKGWCGWQNSLAENFDWVLGVGSPQSLRPPRDHTLGNENGHFLYLEATPVGLRGEEAHLKSGLWQEASAACTMSFWYFISTKATGSIQVLIKTEKGLSKVWQESKQNSGDHWQKAVILLGKLRNFEVIFQGIRTRDLGGGAAIDDIEFENCTTVGETSEICPEATDFLCHNKKCIASHLVCDYQPDCSDRSDEAHCGQYTSTTGSCNFEITSGSWTTACSLTQDSQDDLDWAIGSRIPTEALSPDLDHTPGSGQHFLYVNSSGPKEGYTARITTSQCFPASLGMCTVRFWFYMVDPRSMGVLKVYTVEESGLSILVWSVIGNKRTGWMYGHVPLSSNSPFKVAFEADLSGKENIFIALDDISFTPECRFEGPVSIQPSPCEADQFSCVYTLQCVPLSGKCNGQEDCVDGSDEMDCSLSPPPQLCGQMKFQCSTNECIPSLLLCDGVPDCHLNEDESGCSNENCSDGALMCASSNSCIPVHKRCDGFADCMDFQPDESSCLECPRGYCRNGGTCVVEKNGPVCRCGQGWKGNRCHVKVNPPIADFTDTQNNIWTLLGIGFAFLTTHITVAVLCFLAKRKVPVRKTKRSINCAFVNPIYGNWSNPEKTESSMYSFSNPLYDTTSGSLETESNHLK</sequence>
<evidence type="ECO:0000256" key="2">
    <source>
        <dbReference type="ARBA" id="ARBA00022737"/>
    </source>
</evidence>
<feature type="disulfide bond" evidence="7">
    <location>
        <begin position="1730"/>
        <end position="1748"/>
    </location>
</feature>
<gene>
    <name evidence="12" type="primary">MALRD1</name>
</gene>
<dbReference type="STRING" id="9739.ENSTTRP00000000281"/>
<feature type="domain" description="MAM" evidence="10">
    <location>
        <begin position="511"/>
        <end position="675"/>
    </location>
</feature>
<dbReference type="SMART" id="SM00192">
    <property type="entry name" value="LDLa"/>
    <property type="match status" value="10"/>
</dbReference>
<feature type="transmembrane region" description="Helical" evidence="8">
    <location>
        <begin position="12"/>
        <end position="33"/>
    </location>
</feature>
<feature type="disulfide bond" evidence="7">
    <location>
        <begin position="1540"/>
        <end position="1555"/>
    </location>
</feature>
<reference evidence="12" key="1">
    <citation type="submission" date="2025-08" db="UniProtKB">
        <authorList>
            <consortium name="RefSeq"/>
        </authorList>
    </citation>
    <scope>IDENTIFICATION</scope>
    <source>
        <tissue evidence="12">Spleen</tissue>
    </source>
</reference>
<dbReference type="SUPFAM" id="SSF57196">
    <property type="entry name" value="EGF/Laminin"/>
    <property type="match status" value="1"/>
</dbReference>
<protein>
    <submittedName>
        <fullName evidence="12">MAM and LDL-receptor class A domain-containing protein 1</fullName>
    </submittedName>
</protein>
<feature type="disulfide bond" evidence="7">
    <location>
        <begin position="77"/>
        <end position="95"/>
    </location>
</feature>
<dbReference type="FunFam" id="2.60.120.200:FF:000182">
    <property type="entry name" value="MAM and LDL-receptor class A domain-containing protein 1"/>
    <property type="match status" value="1"/>
</dbReference>
<dbReference type="Pfam" id="PF00629">
    <property type="entry name" value="MAM"/>
    <property type="match status" value="9"/>
</dbReference>
<dbReference type="PROSITE" id="PS50026">
    <property type="entry name" value="EGF_3"/>
    <property type="match status" value="1"/>
</dbReference>
<keyword evidence="8" id="KW-0812">Transmembrane</keyword>
<dbReference type="FunFam" id="4.10.400.10:FF:000067">
    <property type="entry name" value="Serine peptidase inhibitor, Kunitz type 1"/>
    <property type="match status" value="1"/>
</dbReference>
<keyword evidence="11" id="KW-1185">Reference proteome</keyword>
<dbReference type="GeneID" id="101339766"/>
<dbReference type="CDD" id="cd00112">
    <property type="entry name" value="LDLa"/>
    <property type="match status" value="10"/>
</dbReference>
<dbReference type="Gene3D" id="2.10.25.10">
    <property type="entry name" value="Laminin"/>
    <property type="match status" value="1"/>
</dbReference>
<comment type="caution">
    <text evidence="6">Lacks conserved residue(s) required for the propagation of feature annotation.</text>
</comment>
<keyword evidence="6" id="KW-0245">EGF-like domain</keyword>
<dbReference type="CTD" id="340895"/>
<dbReference type="InParanoid" id="A0A2U4B6T4"/>
<feature type="domain" description="EGF-like" evidence="9">
    <location>
        <begin position="2061"/>
        <end position="2095"/>
    </location>
</feature>
<dbReference type="PROSITE" id="PS50068">
    <property type="entry name" value="LDLRA_2"/>
    <property type="match status" value="10"/>
</dbReference>
<evidence type="ECO:0000259" key="9">
    <source>
        <dbReference type="PROSITE" id="PS50026"/>
    </source>
</evidence>
<evidence type="ECO:0000256" key="3">
    <source>
        <dbReference type="ARBA" id="ARBA00023136"/>
    </source>
</evidence>
<comment type="subcellular location">
    <subcellularLocation>
        <location evidence="1">Membrane</location>
    </subcellularLocation>
</comment>
<dbReference type="SMART" id="SM00181">
    <property type="entry name" value="EGF"/>
    <property type="match status" value="1"/>
</dbReference>
<dbReference type="InterPro" id="IPR000742">
    <property type="entry name" value="EGF"/>
</dbReference>
<evidence type="ECO:0000256" key="7">
    <source>
        <dbReference type="PROSITE-ProRule" id="PRU00124"/>
    </source>
</evidence>
<evidence type="ECO:0000313" key="12">
    <source>
        <dbReference type="RefSeq" id="XP_019788933.2"/>
    </source>
</evidence>
<dbReference type="GO" id="GO:0016020">
    <property type="term" value="C:membrane"/>
    <property type="evidence" value="ECO:0007669"/>
    <property type="project" value="UniProtKB-SubCell"/>
</dbReference>
<dbReference type="SUPFAM" id="SSF49899">
    <property type="entry name" value="Concanavalin A-like lectins/glucanases"/>
    <property type="match status" value="9"/>
</dbReference>
<dbReference type="PROSITE" id="PS01186">
    <property type="entry name" value="EGF_2"/>
    <property type="match status" value="1"/>
</dbReference>
<dbReference type="Pfam" id="PF00057">
    <property type="entry name" value="Ldl_recept_a"/>
    <property type="match status" value="6"/>
</dbReference>
<dbReference type="FunFam" id="4.10.400.10:FF:000186">
    <property type="entry name" value="MAM and LDL-receptor class A domain-containing protein 1"/>
    <property type="match status" value="1"/>
</dbReference>
<dbReference type="PANTHER" id="PTHR23282:SF140">
    <property type="entry name" value="MAM AND LDL-RECEPTOR CLASS A DOMAIN-CONTAINING PROTEIN 1"/>
    <property type="match status" value="1"/>
</dbReference>
<evidence type="ECO:0000256" key="4">
    <source>
        <dbReference type="ARBA" id="ARBA00023157"/>
    </source>
</evidence>
<dbReference type="CDD" id="cd06263">
    <property type="entry name" value="MAM"/>
    <property type="match status" value="8"/>
</dbReference>
<feature type="disulfide bond" evidence="7">
    <location>
        <begin position="1985"/>
        <end position="1997"/>
    </location>
</feature>
<evidence type="ECO:0000256" key="1">
    <source>
        <dbReference type="ARBA" id="ARBA00004370"/>
    </source>
</evidence>
<keyword evidence="5" id="KW-0325">Glycoprotein</keyword>
<feature type="domain" description="MAM" evidence="10">
    <location>
        <begin position="1557"/>
        <end position="1714"/>
    </location>
</feature>
<feature type="disulfide bond" evidence="7">
    <location>
        <begin position="1528"/>
        <end position="1546"/>
    </location>
</feature>
<feature type="domain" description="MAM" evidence="10">
    <location>
        <begin position="1765"/>
        <end position="1930"/>
    </location>
</feature>
<evidence type="ECO:0000313" key="11">
    <source>
        <dbReference type="Proteomes" id="UP000245320"/>
    </source>
</evidence>
<dbReference type="InterPro" id="IPR002172">
    <property type="entry name" value="LDrepeatLR_classA_rpt"/>
</dbReference>
<keyword evidence="8" id="KW-1133">Transmembrane helix</keyword>
<feature type="disulfide bond" evidence="6">
    <location>
        <begin position="2085"/>
        <end position="2094"/>
    </location>
</feature>
<dbReference type="FunFam" id="2.60.120.200:FF:000191">
    <property type="entry name" value="MAM and LDL receptor class A domain-containing 1"/>
    <property type="match status" value="1"/>
</dbReference>
<dbReference type="FunFam" id="2.10.25.10:FF:000975">
    <property type="entry name" value="MAM and LDL-receptor class A domain-containing protein 1"/>
    <property type="match status" value="1"/>
</dbReference>
<proteinExistence type="predicted"/>
<dbReference type="RefSeq" id="XP_019788933.2">
    <property type="nucleotide sequence ID" value="XM_019933374.2"/>
</dbReference>
<evidence type="ECO:0000259" key="10">
    <source>
        <dbReference type="PROSITE" id="PS50060"/>
    </source>
</evidence>
<feature type="domain" description="MAM" evidence="10">
    <location>
        <begin position="901"/>
        <end position="1062"/>
    </location>
</feature>
<dbReference type="PRINTS" id="PR00261">
    <property type="entry name" value="LDLRECEPTOR"/>
</dbReference>
<feature type="domain" description="MAM" evidence="10">
    <location>
        <begin position="1343"/>
        <end position="1503"/>
    </location>
</feature>
<dbReference type="Gene3D" id="4.10.400.10">
    <property type="entry name" value="Low-density Lipoprotein Receptor"/>
    <property type="match status" value="10"/>
</dbReference>
<feature type="disulfide bond" evidence="7">
    <location>
        <begin position="478"/>
        <end position="496"/>
    </location>
</feature>
<feature type="disulfide bond" evidence="7">
    <location>
        <begin position="2004"/>
        <end position="2019"/>
    </location>
</feature>
<feature type="domain" description="MAM" evidence="10">
    <location>
        <begin position="1126"/>
        <end position="1294"/>
    </location>
</feature>
<evidence type="ECO:0000256" key="6">
    <source>
        <dbReference type="PROSITE-ProRule" id="PRU00076"/>
    </source>
</evidence>
<dbReference type="PANTHER" id="PTHR23282">
    <property type="entry name" value="APICAL ENDOSOMAL GLYCOPROTEIN PRECURSOR"/>
    <property type="match status" value="1"/>
</dbReference>
<feature type="disulfide bond" evidence="7">
    <location>
        <begin position="89"/>
        <end position="104"/>
    </location>
</feature>
<feature type="disulfide bond" evidence="7">
    <location>
        <begin position="1309"/>
        <end position="1327"/>
    </location>
</feature>
<dbReference type="InterPro" id="IPR013320">
    <property type="entry name" value="ConA-like_dom_sf"/>
</dbReference>
<keyword evidence="2" id="KW-0677">Repeat</keyword>
<feature type="domain" description="MAM" evidence="10">
    <location>
        <begin position="305"/>
        <end position="464"/>
    </location>
</feature>
<feature type="disulfide bond" evidence="7">
    <location>
        <begin position="1742"/>
        <end position="1757"/>
    </location>
</feature>
<keyword evidence="3 8" id="KW-0472">Membrane</keyword>
<dbReference type="CDD" id="cd00054">
    <property type="entry name" value="EGF_CA"/>
    <property type="match status" value="1"/>
</dbReference>
<feature type="disulfide bond" evidence="7">
    <location>
        <begin position="471"/>
        <end position="483"/>
    </location>
</feature>
<dbReference type="InterPro" id="IPR023415">
    <property type="entry name" value="LDLR_class-A_CS"/>
</dbReference>
<dbReference type="SMART" id="SM00137">
    <property type="entry name" value="MAM"/>
    <property type="match status" value="9"/>
</dbReference>
<feature type="domain" description="MAM" evidence="10">
    <location>
        <begin position="108"/>
        <end position="266"/>
    </location>
</feature>
<dbReference type="OrthoDB" id="412155at2759"/>
<dbReference type="FunFam" id="4.10.400.10:FF:000135">
    <property type="entry name" value="LDL receptor protein 1, isoform G"/>
    <property type="match status" value="1"/>
</dbReference>
<feature type="disulfide bond" evidence="7">
    <location>
        <begin position="1108"/>
        <end position="1123"/>
    </location>
</feature>
<dbReference type="PROSITE" id="PS01209">
    <property type="entry name" value="LDLRA_1"/>
    <property type="match status" value="7"/>
</dbReference>
<dbReference type="SUPFAM" id="SSF57424">
    <property type="entry name" value="LDL receptor-like module"/>
    <property type="match status" value="10"/>
</dbReference>
<dbReference type="FunFam" id="4.10.400.10:FF:000182">
    <property type="entry name" value="MAM and LDL-receptor class A domain-containing protein 1"/>
    <property type="match status" value="1"/>
</dbReference>
<dbReference type="FunFam" id="2.60.120.200:FF:000232">
    <property type="entry name" value="MAM and LDL receptor class A domain containing 1"/>
    <property type="match status" value="1"/>
</dbReference>
<evidence type="ECO:0000256" key="5">
    <source>
        <dbReference type="ARBA" id="ARBA00023180"/>
    </source>
</evidence>
<feature type="disulfide bond" evidence="7">
    <location>
        <begin position="1992"/>
        <end position="2010"/>
    </location>
</feature>
<dbReference type="PRINTS" id="PR00020">
    <property type="entry name" value="MAMDOMAIN"/>
</dbReference>
<dbReference type="InterPro" id="IPR000998">
    <property type="entry name" value="MAM_dom"/>
</dbReference>
<dbReference type="InterPro" id="IPR051560">
    <property type="entry name" value="MAM_domain-containing"/>
</dbReference>